<dbReference type="PROSITE" id="PS50893">
    <property type="entry name" value="ABC_TRANSPORTER_2"/>
    <property type="match status" value="1"/>
</dbReference>
<dbReference type="InterPro" id="IPR003439">
    <property type="entry name" value="ABC_transporter-like_ATP-bd"/>
</dbReference>
<dbReference type="GO" id="GO:0005524">
    <property type="term" value="F:ATP binding"/>
    <property type="evidence" value="ECO:0007669"/>
    <property type="project" value="UniProtKB-KW"/>
</dbReference>
<proteinExistence type="inferred from homology"/>
<keyword evidence="6" id="KW-0029">Amino-acid transport</keyword>
<evidence type="ECO:0000256" key="3">
    <source>
        <dbReference type="ARBA" id="ARBA00022475"/>
    </source>
</evidence>
<keyword evidence="9" id="KW-1185">Reference proteome</keyword>
<dbReference type="Pfam" id="PF00005">
    <property type="entry name" value="ABC_tran"/>
    <property type="match status" value="1"/>
</dbReference>
<dbReference type="Proteomes" id="UP000253628">
    <property type="component" value="Unassembled WGS sequence"/>
</dbReference>
<protein>
    <submittedName>
        <fullName evidence="8">Amino acid/amide ABC transporter ATP-binding protein 2 (HAAT family)</fullName>
    </submittedName>
</protein>
<feature type="domain" description="ABC transporter" evidence="7">
    <location>
        <begin position="8"/>
        <end position="239"/>
    </location>
</feature>
<evidence type="ECO:0000256" key="4">
    <source>
        <dbReference type="ARBA" id="ARBA00022741"/>
    </source>
</evidence>
<comment type="caution">
    <text evidence="8">The sequence shown here is derived from an EMBL/GenBank/DDBJ whole genome shotgun (WGS) entry which is preliminary data.</text>
</comment>
<evidence type="ECO:0000313" key="9">
    <source>
        <dbReference type="Proteomes" id="UP000253628"/>
    </source>
</evidence>
<evidence type="ECO:0000256" key="1">
    <source>
        <dbReference type="ARBA" id="ARBA00005417"/>
    </source>
</evidence>
<gene>
    <name evidence="8" type="ORF">DFR37_11236</name>
</gene>
<evidence type="ECO:0000256" key="2">
    <source>
        <dbReference type="ARBA" id="ARBA00022448"/>
    </source>
</evidence>
<dbReference type="InterPro" id="IPR027417">
    <property type="entry name" value="P-loop_NTPase"/>
</dbReference>
<dbReference type="GO" id="GO:0015807">
    <property type="term" value="P:L-amino acid transport"/>
    <property type="evidence" value="ECO:0007669"/>
    <property type="project" value="TreeGrafter"/>
</dbReference>
<evidence type="ECO:0000256" key="6">
    <source>
        <dbReference type="ARBA" id="ARBA00022970"/>
    </source>
</evidence>
<dbReference type="AlphaFoldDB" id="A0A366H3M0"/>
<comment type="similarity">
    <text evidence="1">Belongs to the ABC transporter superfamily.</text>
</comment>
<keyword evidence="2" id="KW-0813">Transport</keyword>
<reference evidence="8 9" key="1">
    <citation type="submission" date="2018-06" db="EMBL/GenBank/DDBJ databases">
        <title>Genomic Encyclopedia of Type Strains, Phase IV (KMG-IV): sequencing the most valuable type-strain genomes for metagenomic binning, comparative biology and taxonomic classification.</title>
        <authorList>
            <person name="Goeker M."/>
        </authorList>
    </citation>
    <scope>NUCLEOTIDE SEQUENCE [LARGE SCALE GENOMIC DNA]</scope>
    <source>
        <strain evidence="8 9">DSM 25520</strain>
    </source>
</reference>
<organism evidence="8 9">
    <name type="scientific">Eoetvoesiella caeni</name>
    <dbReference type="NCBI Taxonomy" id="645616"/>
    <lineage>
        <taxon>Bacteria</taxon>
        <taxon>Pseudomonadati</taxon>
        <taxon>Pseudomonadota</taxon>
        <taxon>Betaproteobacteria</taxon>
        <taxon>Burkholderiales</taxon>
        <taxon>Alcaligenaceae</taxon>
        <taxon>Eoetvoesiella</taxon>
    </lineage>
</organism>
<dbReference type="SUPFAM" id="SSF52540">
    <property type="entry name" value="P-loop containing nucleoside triphosphate hydrolases"/>
    <property type="match status" value="1"/>
</dbReference>
<dbReference type="Gene3D" id="3.40.50.300">
    <property type="entry name" value="P-loop containing nucleotide triphosphate hydrolases"/>
    <property type="match status" value="1"/>
</dbReference>
<evidence type="ECO:0000313" key="8">
    <source>
        <dbReference type="EMBL" id="RBP36457.1"/>
    </source>
</evidence>
<evidence type="ECO:0000259" key="7">
    <source>
        <dbReference type="PROSITE" id="PS50893"/>
    </source>
</evidence>
<name>A0A366H3M0_9BURK</name>
<dbReference type="GO" id="GO:0015658">
    <property type="term" value="F:branched-chain amino acid transmembrane transporter activity"/>
    <property type="evidence" value="ECO:0007669"/>
    <property type="project" value="TreeGrafter"/>
</dbReference>
<dbReference type="SMART" id="SM00382">
    <property type="entry name" value="AAA"/>
    <property type="match status" value="1"/>
</dbReference>
<dbReference type="InterPro" id="IPR052156">
    <property type="entry name" value="BCAA_Transport_ATP-bd_LivF"/>
</dbReference>
<dbReference type="PANTHER" id="PTHR43820:SF5">
    <property type="entry name" value="HIGH-AFFINITY BRANCHED-CHAIN AMINO ACID TRANSPORT ATP-BINDING PROTEIN"/>
    <property type="match status" value="1"/>
</dbReference>
<accession>A0A366H3M0</accession>
<keyword evidence="4" id="KW-0547">Nucleotide-binding</keyword>
<dbReference type="InterPro" id="IPR003593">
    <property type="entry name" value="AAA+_ATPase"/>
</dbReference>
<keyword evidence="3" id="KW-0472">Membrane</keyword>
<dbReference type="EMBL" id="QNRQ01000012">
    <property type="protein sequence ID" value="RBP36457.1"/>
    <property type="molecule type" value="Genomic_DNA"/>
</dbReference>
<dbReference type="RefSeq" id="WP_180148064.1">
    <property type="nucleotide sequence ID" value="NZ_JACCEU010000006.1"/>
</dbReference>
<keyword evidence="3" id="KW-1003">Cell membrane</keyword>
<evidence type="ECO:0000256" key="5">
    <source>
        <dbReference type="ARBA" id="ARBA00022840"/>
    </source>
</evidence>
<dbReference type="PANTHER" id="PTHR43820">
    <property type="entry name" value="HIGH-AFFINITY BRANCHED-CHAIN AMINO ACID TRANSPORT ATP-BINDING PROTEIN LIVF"/>
    <property type="match status" value="1"/>
</dbReference>
<keyword evidence="5 8" id="KW-0067">ATP-binding</keyword>
<dbReference type="GO" id="GO:0016887">
    <property type="term" value="F:ATP hydrolysis activity"/>
    <property type="evidence" value="ECO:0007669"/>
    <property type="project" value="InterPro"/>
</dbReference>
<sequence>MSSNEFLMQVSGLCAGYGSIPILRQVGFAMKAGEIVGVLGHNGMGKTTLMKALVGLIPATAGQLMLGGRDMIKAAPHLRAHQGIGYVSQGRDIFGSLTVRENLAIGAAAAGLNRERAIERAVNDFPVLERLLDRRGGALSGGEQQILALARALCGEPRILLLDEPTEGIQPSIVEEIEDHLLRLARETALSVLVVEQDIGFIGAVASRVLLLQKGEIIKEMLPEQLRDPDAVDEFAGLEGLPV</sequence>